<organism evidence="1 2">
    <name type="scientific">Siphonobacter aquaeclarae</name>
    <dbReference type="NCBI Taxonomy" id="563176"/>
    <lineage>
        <taxon>Bacteria</taxon>
        <taxon>Pseudomonadati</taxon>
        <taxon>Bacteroidota</taxon>
        <taxon>Cytophagia</taxon>
        <taxon>Cytophagales</taxon>
        <taxon>Cytophagaceae</taxon>
        <taxon>Siphonobacter</taxon>
    </lineage>
</organism>
<dbReference type="PROSITE" id="PS51257">
    <property type="entry name" value="PROKAR_LIPOPROTEIN"/>
    <property type="match status" value="1"/>
</dbReference>
<dbReference type="Proteomes" id="UP000198901">
    <property type="component" value="Unassembled WGS sequence"/>
</dbReference>
<evidence type="ECO:0008006" key="3">
    <source>
        <dbReference type="Google" id="ProtNLM"/>
    </source>
</evidence>
<dbReference type="EMBL" id="FNGS01000009">
    <property type="protein sequence ID" value="SDM79957.1"/>
    <property type="molecule type" value="Genomic_DNA"/>
</dbReference>
<gene>
    <name evidence="1" type="ORF">SAMN04488090_4264</name>
</gene>
<reference evidence="1 2" key="1">
    <citation type="submission" date="2016-10" db="EMBL/GenBank/DDBJ databases">
        <authorList>
            <person name="de Groot N.N."/>
        </authorList>
    </citation>
    <scope>NUCLEOTIDE SEQUENCE [LARGE SCALE GENOMIC DNA]</scope>
    <source>
        <strain evidence="1 2">DSM 21668</strain>
    </source>
</reference>
<evidence type="ECO:0000313" key="1">
    <source>
        <dbReference type="EMBL" id="SDM79957.1"/>
    </source>
</evidence>
<dbReference type="AlphaFoldDB" id="A0A1G9W6U7"/>
<dbReference type="OrthoDB" id="958801at2"/>
<accession>A0A1G9W6U7</accession>
<evidence type="ECO:0000313" key="2">
    <source>
        <dbReference type="Proteomes" id="UP000198901"/>
    </source>
</evidence>
<name>A0A1G9W6U7_9BACT</name>
<proteinExistence type="predicted"/>
<dbReference type="STRING" id="563176.SAMN04488090_4264"/>
<keyword evidence="2" id="KW-1185">Reference proteome</keyword>
<dbReference type="RefSeq" id="WP_093207693.1">
    <property type="nucleotide sequence ID" value="NZ_FNGS01000009.1"/>
</dbReference>
<sequence length="212" mass="23129">MKLTSHLILFGSMVMAVTSCNFVSKAKETAENAQNVAQAAENIAKSGETISKRVEARRAKGDTLAMPYKELANFMPSGVSGYEPAHDPAGQTMNMQGFSYSSYEQEYKKGEESTVKIQLIDYNAAAALLSMSTMALATGIEMENESQITKSWNPGVDDVKGYEEYGKQSKDAKVILSVADRFFVQVSATNQPNTDFVKEVAKSIKLSDLANH</sequence>
<protein>
    <recommendedName>
        <fullName evidence="3">Lipoprotein</fullName>
    </recommendedName>
</protein>